<dbReference type="Gene3D" id="3.90.550.10">
    <property type="entry name" value="Spore Coat Polysaccharide Biosynthesis Protein SpsA, Chain A"/>
    <property type="match status" value="1"/>
</dbReference>
<name>A0A542ZUK3_RARFA</name>
<dbReference type="RefSeq" id="WP_170222552.1">
    <property type="nucleotide sequence ID" value="NZ_BAAASV010000002.1"/>
</dbReference>
<keyword evidence="2" id="KW-0808">Transferase</keyword>
<comment type="caution">
    <text evidence="2">The sequence shown here is derived from an EMBL/GenBank/DDBJ whole genome shotgun (WGS) entry which is preliminary data.</text>
</comment>
<gene>
    <name evidence="2" type="ORF">FB461_0359</name>
</gene>
<dbReference type="Proteomes" id="UP000315389">
    <property type="component" value="Unassembled WGS sequence"/>
</dbReference>
<dbReference type="PANTHER" id="PTHR43685:SF2">
    <property type="entry name" value="GLYCOSYLTRANSFERASE 2-LIKE DOMAIN-CONTAINING PROTEIN"/>
    <property type="match status" value="1"/>
</dbReference>
<dbReference type="SUPFAM" id="SSF53448">
    <property type="entry name" value="Nucleotide-diphospho-sugar transferases"/>
    <property type="match status" value="1"/>
</dbReference>
<protein>
    <submittedName>
        <fullName evidence="2">Glycosyl transferase family 2</fullName>
    </submittedName>
</protein>
<feature type="domain" description="Glycosyltransferase 2-like" evidence="1">
    <location>
        <begin position="13"/>
        <end position="170"/>
    </location>
</feature>
<evidence type="ECO:0000313" key="2">
    <source>
        <dbReference type="EMBL" id="TQL63880.1"/>
    </source>
</evidence>
<sequence>MNDAVAPTLRVQVVIPIHTTERPIRRAVESVLADGGPIGVIVVAHGLPVDDVAALLDGLDQARICVIGHDDGIRSAAGPFNAGIAHATAEFVAVMGSDDMVEPGCYSALLAHAGPSDEVQPAAVLVPIKHQDGTEIPNPLPRHGRERRLDAVRDRLFYRTSPLGLLRREVWQGSYEFDASLHAGIDMEPSARLWASGHRISYARHAPRYVIGADAGSRVSTDPVPLRKVMGAVLSTSMAPWTRTAGKSVRRSLAVKLVRIHILGFVYARALAAESPASFLTDEDLAALRDALDSVTALSPRWKQPFSVADRWLLDALREGGATSDRVLAAARRRSGAGLWARQVPRLPWFVADRESNLVRVLLLALDRRAMRRA</sequence>
<accession>A0A542ZUK3</accession>
<dbReference type="InterPro" id="IPR050834">
    <property type="entry name" value="Glycosyltransf_2"/>
</dbReference>
<dbReference type="PANTHER" id="PTHR43685">
    <property type="entry name" value="GLYCOSYLTRANSFERASE"/>
    <property type="match status" value="1"/>
</dbReference>
<proteinExistence type="predicted"/>
<evidence type="ECO:0000259" key="1">
    <source>
        <dbReference type="Pfam" id="PF00535"/>
    </source>
</evidence>
<reference evidence="2 3" key="1">
    <citation type="submission" date="2019-06" db="EMBL/GenBank/DDBJ databases">
        <title>Sequencing the genomes of 1000 actinobacteria strains.</title>
        <authorList>
            <person name="Klenk H.-P."/>
        </authorList>
    </citation>
    <scope>NUCLEOTIDE SEQUENCE [LARGE SCALE GENOMIC DNA]</scope>
    <source>
        <strain evidence="2 3">DSM 4813</strain>
    </source>
</reference>
<dbReference type="GO" id="GO:0016740">
    <property type="term" value="F:transferase activity"/>
    <property type="evidence" value="ECO:0007669"/>
    <property type="project" value="UniProtKB-KW"/>
</dbReference>
<dbReference type="AlphaFoldDB" id="A0A542ZUK3"/>
<dbReference type="InterPro" id="IPR029044">
    <property type="entry name" value="Nucleotide-diphossugar_trans"/>
</dbReference>
<keyword evidence="3" id="KW-1185">Reference proteome</keyword>
<dbReference type="CDD" id="cd00761">
    <property type="entry name" value="Glyco_tranf_GTA_type"/>
    <property type="match status" value="1"/>
</dbReference>
<dbReference type="EMBL" id="VFOS01000001">
    <property type="protein sequence ID" value="TQL63880.1"/>
    <property type="molecule type" value="Genomic_DNA"/>
</dbReference>
<evidence type="ECO:0000313" key="3">
    <source>
        <dbReference type="Proteomes" id="UP000315389"/>
    </source>
</evidence>
<organism evidence="2 3">
    <name type="scientific">Rarobacter faecitabidus</name>
    <dbReference type="NCBI Taxonomy" id="13243"/>
    <lineage>
        <taxon>Bacteria</taxon>
        <taxon>Bacillati</taxon>
        <taxon>Actinomycetota</taxon>
        <taxon>Actinomycetes</taxon>
        <taxon>Micrococcales</taxon>
        <taxon>Rarobacteraceae</taxon>
        <taxon>Rarobacter</taxon>
    </lineage>
</organism>
<dbReference type="InterPro" id="IPR001173">
    <property type="entry name" value="Glyco_trans_2-like"/>
</dbReference>
<dbReference type="Pfam" id="PF00535">
    <property type="entry name" value="Glycos_transf_2"/>
    <property type="match status" value="1"/>
</dbReference>